<keyword evidence="4" id="KW-1185">Reference proteome</keyword>
<dbReference type="PIRSF" id="PIRSF003230">
    <property type="entry name" value="YbgC"/>
    <property type="match status" value="1"/>
</dbReference>
<name>A0ABT5VBI8_9BACI</name>
<evidence type="ECO:0000313" key="4">
    <source>
        <dbReference type="Proteomes" id="UP001148125"/>
    </source>
</evidence>
<accession>A0ABT5VBI8</accession>
<evidence type="ECO:0000256" key="1">
    <source>
        <dbReference type="ARBA" id="ARBA00005953"/>
    </source>
</evidence>
<keyword evidence="2" id="KW-0378">Hydrolase</keyword>
<dbReference type="Pfam" id="PF13279">
    <property type="entry name" value="4HBT_2"/>
    <property type="match status" value="1"/>
</dbReference>
<dbReference type="InterPro" id="IPR029069">
    <property type="entry name" value="HotDog_dom_sf"/>
</dbReference>
<dbReference type="Proteomes" id="UP001148125">
    <property type="component" value="Unassembled WGS sequence"/>
</dbReference>
<sequence>MKKSVTEIEVRYKETDQMGVVHHSNYVVWCELGRTHLIRELGFNYAEMESDGVLSPVTAINLAYKFPAKYGDTVTIETWIERYDGIRVVYGYNIVNGDGVQCVTGTSEHVCVKKESFRPISIRKHLPDWHAVYEREKKAVE</sequence>
<dbReference type="InterPro" id="IPR006684">
    <property type="entry name" value="YbgC/YbaW"/>
</dbReference>
<evidence type="ECO:0000313" key="3">
    <source>
        <dbReference type="EMBL" id="MDE5412824.1"/>
    </source>
</evidence>
<organism evidence="3 4">
    <name type="scientific">Alkalihalobacterium chitinilyticum</name>
    <dbReference type="NCBI Taxonomy" id="2980103"/>
    <lineage>
        <taxon>Bacteria</taxon>
        <taxon>Bacillati</taxon>
        <taxon>Bacillota</taxon>
        <taxon>Bacilli</taxon>
        <taxon>Bacillales</taxon>
        <taxon>Bacillaceae</taxon>
        <taxon>Alkalihalobacterium</taxon>
    </lineage>
</organism>
<proteinExistence type="inferred from homology"/>
<dbReference type="RefSeq" id="WP_275117459.1">
    <property type="nucleotide sequence ID" value="NZ_JAOTPO010000003.1"/>
</dbReference>
<evidence type="ECO:0000256" key="2">
    <source>
        <dbReference type="ARBA" id="ARBA00022801"/>
    </source>
</evidence>
<protein>
    <submittedName>
        <fullName evidence="3">Acyl-CoA thioesterase</fullName>
    </submittedName>
</protein>
<dbReference type="CDD" id="cd00586">
    <property type="entry name" value="4HBT"/>
    <property type="match status" value="1"/>
</dbReference>
<comment type="similarity">
    <text evidence="1">Belongs to the 4-hydroxybenzoyl-CoA thioesterase family.</text>
</comment>
<dbReference type="InterPro" id="IPR050563">
    <property type="entry name" value="4-hydroxybenzoyl-CoA_TE"/>
</dbReference>
<dbReference type="Gene3D" id="3.10.129.10">
    <property type="entry name" value="Hotdog Thioesterase"/>
    <property type="match status" value="1"/>
</dbReference>
<dbReference type="SUPFAM" id="SSF54637">
    <property type="entry name" value="Thioesterase/thiol ester dehydrase-isomerase"/>
    <property type="match status" value="1"/>
</dbReference>
<comment type="caution">
    <text evidence="3">The sequence shown here is derived from an EMBL/GenBank/DDBJ whole genome shotgun (WGS) entry which is preliminary data.</text>
</comment>
<dbReference type="PANTHER" id="PTHR31793:SF27">
    <property type="entry name" value="NOVEL THIOESTERASE SUPERFAMILY DOMAIN AND SAPOSIN A-TYPE DOMAIN CONTAINING PROTEIN (0610012H03RIK)"/>
    <property type="match status" value="1"/>
</dbReference>
<dbReference type="PANTHER" id="PTHR31793">
    <property type="entry name" value="4-HYDROXYBENZOYL-COA THIOESTERASE FAMILY MEMBER"/>
    <property type="match status" value="1"/>
</dbReference>
<reference evidence="3" key="1">
    <citation type="submission" date="2024-05" db="EMBL/GenBank/DDBJ databases">
        <title>Alkalihalobacillus sp. strain MEB203 novel alkaliphilic bacterium from Lonar Lake, India.</title>
        <authorList>
            <person name="Joshi A."/>
            <person name="Thite S."/>
            <person name="Mengade P."/>
        </authorList>
    </citation>
    <scope>NUCLEOTIDE SEQUENCE</scope>
    <source>
        <strain evidence="3">MEB 203</strain>
    </source>
</reference>
<dbReference type="NCBIfam" id="TIGR00051">
    <property type="entry name" value="YbgC/FadM family acyl-CoA thioesterase"/>
    <property type="match status" value="1"/>
</dbReference>
<gene>
    <name evidence="3" type="ORF">N7Z68_05460</name>
</gene>
<dbReference type="EMBL" id="JAOTPO010000003">
    <property type="protein sequence ID" value="MDE5412824.1"/>
    <property type="molecule type" value="Genomic_DNA"/>
</dbReference>